<dbReference type="InterPro" id="IPR004379">
    <property type="entry name" value="UDP-GALP_mutase"/>
</dbReference>
<reference evidence="7 8" key="1">
    <citation type="journal article" date="2012" name="J. Bacteriol.">
        <title>Draft genome sequence of Methanobacterium formicicum DSM 3637, an archaebacterium isolated from the methane producer amoeba Pelomyxa palustris.</title>
        <authorList>
            <person name="Gutierrez G."/>
        </authorList>
    </citation>
    <scope>NUCLEOTIDE SEQUENCE [LARGE SCALE GENOMIC DNA]</scope>
    <source>
        <strain evidence="8">DSM 3637 / PP1</strain>
    </source>
</reference>
<evidence type="ECO:0000313" key="7">
    <source>
        <dbReference type="EMBL" id="EKF86365.1"/>
    </source>
</evidence>
<keyword evidence="5" id="KW-0413">Isomerase</keyword>
<gene>
    <name evidence="7" type="ORF">A994_02743</name>
</gene>
<feature type="domain" description="UDP-galactopyranose mutase C-terminal" evidence="6">
    <location>
        <begin position="151"/>
        <end position="361"/>
    </location>
</feature>
<dbReference type="RefSeq" id="WP_004029744.1">
    <property type="nucleotide sequence ID" value="NZ_AMPO01000002.1"/>
</dbReference>
<comment type="caution">
    <text evidence="7">The sequence shown here is derived from an EMBL/GenBank/DDBJ whole genome shotgun (WGS) entry which is preliminary data.</text>
</comment>
<evidence type="ECO:0000259" key="6">
    <source>
        <dbReference type="Pfam" id="PF03275"/>
    </source>
</evidence>
<dbReference type="OrthoDB" id="11867at2157"/>
<comment type="cofactor">
    <cofactor evidence="1">
        <name>FAD</name>
        <dbReference type="ChEBI" id="CHEBI:57692"/>
    </cofactor>
</comment>
<dbReference type="NCBIfam" id="TIGR00031">
    <property type="entry name" value="UDP-GALP_mutase"/>
    <property type="match status" value="1"/>
</dbReference>
<dbReference type="Pfam" id="PF13450">
    <property type="entry name" value="NAD_binding_8"/>
    <property type="match status" value="1"/>
</dbReference>
<dbReference type="PATRIC" id="fig|1204725.3.peg.551"/>
<dbReference type="Pfam" id="PF03275">
    <property type="entry name" value="GLF"/>
    <property type="match status" value="1"/>
</dbReference>
<dbReference type="GO" id="GO:0008767">
    <property type="term" value="F:UDP-galactopyranose mutase activity"/>
    <property type="evidence" value="ECO:0007669"/>
    <property type="project" value="InterPro"/>
</dbReference>
<name>K2RUF5_METFP</name>
<organism evidence="7 8">
    <name type="scientific">Methanobacterium formicicum (strain DSM 3637 / PP1)</name>
    <dbReference type="NCBI Taxonomy" id="1204725"/>
    <lineage>
        <taxon>Archaea</taxon>
        <taxon>Methanobacteriati</taxon>
        <taxon>Methanobacteriota</taxon>
        <taxon>Methanomada group</taxon>
        <taxon>Methanobacteria</taxon>
        <taxon>Methanobacteriales</taxon>
        <taxon>Methanobacteriaceae</taxon>
        <taxon>Methanobacterium</taxon>
    </lineage>
</organism>
<dbReference type="GO" id="GO:0005829">
    <property type="term" value="C:cytosol"/>
    <property type="evidence" value="ECO:0007669"/>
    <property type="project" value="TreeGrafter"/>
</dbReference>
<evidence type="ECO:0000256" key="4">
    <source>
        <dbReference type="ARBA" id="ARBA00022827"/>
    </source>
</evidence>
<dbReference type="PANTHER" id="PTHR21197">
    <property type="entry name" value="UDP-GALACTOPYRANOSE MUTASE"/>
    <property type="match status" value="1"/>
</dbReference>
<protein>
    <submittedName>
        <fullName evidence="7">UDP-galactopyranose mutase</fullName>
    </submittedName>
</protein>
<evidence type="ECO:0000256" key="3">
    <source>
        <dbReference type="ARBA" id="ARBA00022630"/>
    </source>
</evidence>
<dbReference type="AlphaFoldDB" id="K2RUF5"/>
<dbReference type="PANTHER" id="PTHR21197:SF0">
    <property type="entry name" value="UDP-GALACTOPYRANOSE MUTASE"/>
    <property type="match status" value="1"/>
</dbReference>
<evidence type="ECO:0000256" key="1">
    <source>
        <dbReference type="ARBA" id="ARBA00001974"/>
    </source>
</evidence>
<dbReference type="EMBL" id="AMPO01000002">
    <property type="protein sequence ID" value="EKF86365.1"/>
    <property type="molecule type" value="Genomic_DNA"/>
</dbReference>
<sequence length="381" mass="45377">MFDFIVVGAGLSGSVIAERIANDLEKEVLIVEKRNHLGGNCADCYDKNGILIHKYGPHIFHTNIKLVWDYLSKFTEWNNYEHHVLGHIENKNVPLPFNLNTLHDLLPPKEAEYIEKKLINEFEFGSKVSILELRRNDDKDLKFVADFIYEKVFLNYTKKQWGIKPEELDPSVTERLPIIISNDNRYFHDKYQGIPKEGYHNLFKNLLSNNLIQISQKTSFNDVLKIKNNEIFFNAKPFKGKVIYTGMIDELFNYEYSTLKYRSLKFIFETHPIEYYQKVGTINYPNDYEFTRITEYKHLTLQKHDKTTISKEIPEEYEKNKNIPYYPIPKNENYEIYKKYLKKANKIENLFLLGRLADYKYYNMDMVIFNALKLFEKIKEF</sequence>
<keyword evidence="4" id="KW-0274">FAD</keyword>
<dbReference type="GO" id="GO:0050660">
    <property type="term" value="F:flavin adenine dinucleotide binding"/>
    <property type="evidence" value="ECO:0007669"/>
    <property type="project" value="TreeGrafter"/>
</dbReference>
<evidence type="ECO:0000313" key="8">
    <source>
        <dbReference type="Proteomes" id="UP000007360"/>
    </source>
</evidence>
<dbReference type="InterPro" id="IPR015899">
    <property type="entry name" value="UDP-GalPyranose_mutase_C"/>
</dbReference>
<dbReference type="Proteomes" id="UP000007360">
    <property type="component" value="Unassembled WGS sequence"/>
</dbReference>
<comment type="similarity">
    <text evidence="2">Belongs to the UDP-galactopyranose/dTDP-fucopyranose mutase family.</text>
</comment>
<keyword evidence="8" id="KW-1185">Reference proteome</keyword>
<proteinExistence type="inferred from homology"/>
<dbReference type="SUPFAM" id="SSF51971">
    <property type="entry name" value="Nucleotide-binding domain"/>
    <property type="match status" value="1"/>
</dbReference>
<dbReference type="Gene3D" id="3.40.50.720">
    <property type="entry name" value="NAD(P)-binding Rossmann-like Domain"/>
    <property type="match status" value="3"/>
</dbReference>
<accession>K2RUF5</accession>
<evidence type="ECO:0000256" key="2">
    <source>
        <dbReference type="ARBA" id="ARBA00009321"/>
    </source>
</evidence>
<dbReference type="SUPFAM" id="SSF54373">
    <property type="entry name" value="FAD-linked reductases, C-terminal domain"/>
    <property type="match status" value="1"/>
</dbReference>
<keyword evidence="3" id="KW-0285">Flavoprotein</keyword>
<evidence type="ECO:0000256" key="5">
    <source>
        <dbReference type="ARBA" id="ARBA00023235"/>
    </source>
</evidence>